<keyword evidence="2" id="KW-1185">Reference proteome</keyword>
<proteinExistence type="predicted"/>
<name>A0ABX3RSB2_MYCAL</name>
<organism evidence="1 2">
    <name type="scientific">Mycolicibacter algericus DSM 45454</name>
    <dbReference type="NCBI Taxonomy" id="723879"/>
    <lineage>
        <taxon>Bacteria</taxon>
        <taxon>Bacillati</taxon>
        <taxon>Actinomycetota</taxon>
        <taxon>Actinomycetes</taxon>
        <taxon>Mycobacteriales</taxon>
        <taxon>Mycobacteriaceae</taxon>
        <taxon>Mycolicibacter</taxon>
    </lineage>
</organism>
<accession>A0ABX3RSB2</accession>
<dbReference type="Proteomes" id="UP000192693">
    <property type="component" value="Unassembled WGS sequence"/>
</dbReference>
<evidence type="ECO:0000313" key="1">
    <source>
        <dbReference type="EMBL" id="OQZ97048.1"/>
    </source>
</evidence>
<reference evidence="1 2" key="1">
    <citation type="submission" date="2016-12" db="EMBL/GenBank/DDBJ databases">
        <title>The new phylogeny of genus Mycobacterium.</title>
        <authorList>
            <person name="Tortoli E."/>
            <person name="Trovato A."/>
            <person name="Cirillo D.M."/>
        </authorList>
    </citation>
    <scope>NUCLEOTIDE SEQUENCE [LARGE SCALE GENOMIC DNA]</scope>
    <source>
        <strain evidence="1 2">DSM 45454</strain>
    </source>
</reference>
<evidence type="ECO:0000313" key="2">
    <source>
        <dbReference type="Proteomes" id="UP000192693"/>
    </source>
</evidence>
<dbReference type="EMBL" id="MVHC01000008">
    <property type="protein sequence ID" value="OQZ97048.1"/>
    <property type="molecule type" value="Genomic_DNA"/>
</dbReference>
<comment type="caution">
    <text evidence="1">The sequence shown here is derived from an EMBL/GenBank/DDBJ whole genome shotgun (WGS) entry which is preliminary data.</text>
</comment>
<sequence length="87" mass="9778">MPEGVKQAALDRLVRMVTVNMFCSVEDRQHLAMLLDTDGALRALSARDAICAVGSSRPDMRDSQRRRPEARRICRGRTLLTPARQGR</sequence>
<protein>
    <submittedName>
        <fullName evidence="1">Uncharacterized protein</fullName>
    </submittedName>
</protein>
<gene>
    <name evidence="1" type="ORF">BST10_10830</name>
</gene>